<dbReference type="GO" id="GO:0005524">
    <property type="term" value="F:ATP binding"/>
    <property type="evidence" value="ECO:0007669"/>
    <property type="project" value="UniProtKB-KW"/>
</dbReference>
<protein>
    <submittedName>
        <fullName evidence="13">Disease resistance protein RGA2</fullName>
    </submittedName>
</protein>
<dbReference type="GO" id="GO:0051707">
    <property type="term" value="P:response to other organism"/>
    <property type="evidence" value="ECO:0007669"/>
    <property type="project" value="UniProtKB-ARBA"/>
</dbReference>
<evidence type="ECO:0000256" key="7">
    <source>
        <dbReference type="ARBA" id="ARBA00023054"/>
    </source>
</evidence>
<dbReference type="SUPFAM" id="SSF52540">
    <property type="entry name" value="P-loop containing nucleoside triphosphate hydrolases"/>
    <property type="match status" value="1"/>
</dbReference>
<dbReference type="SUPFAM" id="SSF52047">
    <property type="entry name" value="RNI-like"/>
    <property type="match status" value="1"/>
</dbReference>
<dbReference type="Gene3D" id="1.10.8.430">
    <property type="entry name" value="Helical domain of apoptotic protease-activating factors"/>
    <property type="match status" value="1"/>
</dbReference>
<dbReference type="PANTHER" id="PTHR36766:SF73">
    <property type="entry name" value="NB-ARC DOMAIN-CONTAINING PROTEIN"/>
    <property type="match status" value="1"/>
</dbReference>
<evidence type="ECO:0000259" key="11">
    <source>
        <dbReference type="Pfam" id="PF23598"/>
    </source>
</evidence>
<feature type="domain" description="NB-ARC" evidence="8">
    <location>
        <begin position="188"/>
        <end position="351"/>
    </location>
</feature>
<dbReference type="eggNOG" id="KOG4658">
    <property type="taxonomic scope" value="Eukaryota"/>
</dbReference>
<dbReference type="Pfam" id="PF18052">
    <property type="entry name" value="Rx_N"/>
    <property type="match status" value="1"/>
</dbReference>
<evidence type="ECO:0000256" key="1">
    <source>
        <dbReference type="ARBA" id="ARBA00008894"/>
    </source>
</evidence>
<organism evidence="13">
    <name type="scientific">Triticum urartu</name>
    <name type="common">Red wild einkorn</name>
    <name type="synonym">Crithodium urartu</name>
    <dbReference type="NCBI Taxonomy" id="4572"/>
    <lineage>
        <taxon>Eukaryota</taxon>
        <taxon>Viridiplantae</taxon>
        <taxon>Streptophyta</taxon>
        <taxon>Embryophyta</taxon>
        <taxon>Tracheophyta</taxon>
        <taxon>Spermatophyta</taxon>
        <taxon>Magnoliopsida</taxon>
        <taxon>Liliopsida</taxon>
        <taxon>Poales</taxon>
        <taxon>Poaceae</taxon>
        <taxon>BOP clade</taxon>
        <taxon>Pooideae</taxon>
        <taxon>Triticodae</taxon>
        <taxon>Triticeae</taxon>
        <taxon>Triticinae</taxon>
        <taxon>Triticum</taxon>
    </lineage>
</organism>
<evidence type="ECO:0000259" key="8">
    <source>
        <dbReference type="Pfam" id="PF00931"/>
    </source>
</evidence>
<dbReference type="Pfam" id="PF23598">
    <property type="entry name" value="LRR_14"/>
    <property type="match status" value="1"/>
</dbReference>
<evidence type="ECO:0000256" key="3">
    <source>
        <dbReference type="ARBA" id="ARBA00022737"/>
    </source>
</evidence>
<accession>M8A2L0</accession>
<dbReference type="OMA" id="AIVPEEW"/>
<evidence type="ECO:0000256" key="2">
    <source>
        <dbReference type="ARBA" id="ARBA00022614"/>
    </source>
</evidence>
<proteinExistence type="inferred from homology"/>
<evidence type="ECO:0000259" key="12">
    <source>
        <dbReference type="Pfam" id="PF25019"/>
    </source>
</evidence>
<evidence type="ECO:0000256" key="6">
    <source>
        <dbReference type="ARBA" id="ARBA00022840"/>
    </source>
</evidence>
<dbReference type="GO" id="GO:0006952">
    <property type="term" value="P:defense response"/>
    <property type="evidence" value="ECO:0007669"/>
    <property type="project" value="UniProtKB-KW"/>
</dbReference>
<dbReference type="InterPro" id="IPR032675">
    <property type="entry name" value="LRR_dom_sf"/>
</dbReference>
<dbReference type="AlphaFoldDB" id="M8A2L0"/>
<dbReference type="InterPro" id="IPR027417">
    <property type="entry name" value="P-loop_NTPase"/>
</dbReference>
<evidence type="ECO:0000313" key="13">
    <source>
        <dbReference type="EMBL" id="EMS54649.1"/>
    </source>
</evidence>
<keyword evidence="3" id="KW-0677">Repeat</keyword>
<dbReference type="InterPro" id="IPR042197">
    <property type="entry name" value="Apaf_helical"/>
</dbReference>
<dbReference type="SUPFAM" id="SSF52058">
    <property type="entry name" value="L domain-like"/>
    <property type="match status" value="1"/>
</dbReference>
<dbReference type="Pfam" id="PF25019">
    <property type="entry name" value="LRR_R13L1-DRL21"/>
    <property type="match status" value="1"/>
</dbReference>
<dbReference type="InterPro" id="IPR002182">
    <property type="entry name" value="NB-ARC"/>
</dbReference>
<feature type="domain" description="Disease resistance R13L4/SHOC-2-like LRR" evidence="11">
    <location>
        <begin position="614"/>
        <end position="836"/>
    </location>
</feature>
<evidence type="ECO:0000256" key="4">
    <source>
        <dbReference type="ARBA" id="ARBA00022741"/>
    </source>
</evidence>
<dbReference type="InterPro" id="IPR055414">
    <property type="entry name" value="LRR_R13L4/SHOC2-like"/>
</dbReference>
<name>M8A2L0_TRIUA</name>
<keyword evidence="6" id="KW-0067">ATP-binding</keyword>
<keyword evidence="5" id="KW-0611">Plant defense</keyword>
<keyword evidence="4" id="KW-0547">Nucleotide-binding</keyword>
<dbReference type="Pfam" id="PF00931">
    <property type="entry name" value="NB-ARC"/>
    <property type="match status" value="1"/>
</dbReference>
<dbReference type="Gene3D" id="1.20.5.4130">
    <property type="match status" value="1"/>
</dbReference>
<sequence length="1161" mass="130996">MAAAAAVVGGMVASGVIKVVIKQIGSAIGGKIKLHKNLKRDLQKMQMTLESVEAALSDAERRSITDSSALLWVNRLKAAMYDISDMLDDFQSDTQSLISCSAIRIGPYLLVCDGSPDQCHFGAMRKRISMPDKMKKMQKCLQKITEDHQNYRLTPETCTNEQQLPDIRENAGTMVEAEIIGRAEEKLEILARLSGSTSEHTTFVPIWGFGGIGKSTLARSVYNHPEFEKHSRVWIYVSQIFDLKKIGNTIISQLSRQQSQQILDLHSINIRLQELLAEKKNALIILDDLWEKRPSQLEELKSMLKQGKGCKVMVVVTTRDEGIANEISTVQSYNLPQLSDEMCWEIMRQKSKFETRDDKERLEPIGKDIAKKCKGVALAAQSLGHILKSKSYGEWNSVRTNHIWNLSTSTDASSGHEVLGSLLLSYNLMPPYLKLCFAYCAILPKGRKMNKYKLIHQWIALGFMEPSSIFSNWQLGESYIMQLLEMSILRHSKMGPTPSSPARVKEELQSPPRRPIARRPVKELPLAITEAWGRMLCYLGGGDVGGSSGSRAIVPEEWMAVVECYDTNKIVTLFTMHDLVHDLARSVMADEFNLTGPNCRYAWNIDCTKPLKSSTTSPEKLRVLNIVRAAGTSWSKFHHDAIAPAKYVRVLHASVKSNRLFASIGQLKQLRYLHAPNIQGRVDLGCIGCPNLKELPHSFANLKELVYLHLSESDNVLGLHEALANLSKLQHLELTACENLRGRPEVISNLTELRNLKLSGCMHHIFDSSSTDQTESFIDCICRLPNMEHLDLSFNIPQSLFSIPQSASCLQKLVLQNCSHVFRLPECVAKMDCQSLFGLLPMFSVTVEDSKCYTSLGFLEHVNPDKLYIDKLENVKSREEARSVKLIEKQRIEELTLKWTPKGKRSVDDMELLTELVPPTDLRSFGIYGYISVSFPNWLMSIGNYLPNVVRMEMFDLPNCNSFPPLAQLPPNLRVLILKRMESLQEWNTTYSSGKDVGVSTNLTVENKEVPLHQWRLLHHLPAISDLRIKYCCDLASSPEITWALRSLKSLILRNSSQTKLSGWVAAAVVRRTYTSLKKLRIGYCPAITTLPDSIQQLTNLQELEILNCPNLEQWCEAEENKTKLAHIEQKMIGLPSKRAASRRCSPLRWPLLRTKIRKGC</sequence>
<dbReference type="InterPro" id="IPR056789">
    <property type="entry name" value="LRR_R13L1-DRL21"/>
</dbReference>
<reference evidence="13" key="1">
    <citation type="journal article" date="2013" name="Nature">
        <title>Draft genome of the wheat A-genome progenitor Triticum urartu.</title>
        <authorList>
            <person name="Ling H.Q."/>
            <person name="Zhao S."/>
            <person name="Liu D."/>
            <person name="Wang J."/>
            <person name="Sun H."/>
            <person name="Zhang C."/>
            <person name="Fan H."/>
            <person name="Li D."/>
            <person name="Dong L."/>
            <person name="Tao Y."/>
            <person name="Gao C."/>
            <person name="Wu H."/>
            <person name="Li Y."/>
            <person name="Cui Y."/>
            <person name="Guo X."/>
            <person name="Zheng S."/>
            <person name="Wang B."/>
            <person name="Yu K."/>
            <person name="Liang Q."/>
            <person name="Yang W."/>
            <person name="Lou X."/>
            <person name="Chen J."/>
            <person name="Feng M."/>
            <person name="Jian J."/>
            <person name="Zhang X."/>
            <person name="Luo G."/>
            <person name="Jiang Y."/>
            <person name="Liu J."/>
            <person name="Wang Z."/>
            <person name="Sha Y."/>
            <person name="Zhang B."/>
            <person name="Wu H."/>
            <person name="Tang D."/>
            <person name="Shen Q."/>
            <person name="Xue P."/>
            <person name="Zou S."/>
            <person name="Wang X."/>
            <person name="Liu X."/>
            <person name="Wang F."/>
            <person name="Yang Y."/>
            <person name="An X."/>
            <person name="Dong Z."/>
            <person name="Zhang K."/>
            <person name="Zhang X."/>
            <person name="Luo M.C."/>
            <person name="Dvorak J."/>
            <person name="Tong Y."/>
            <person name="Wang J."/>
            <person name="Yang H."/>
            <person name="Li Z."/>
            <person name="Wang D."/>
            <person name="Zhang A."/>
            <person name="Wang J."/>
        </authorList>
    </citation>
    <scope>NUCLEOTIDE SEQUENCE</scope>
</reference>
<feature type="domain" description="Disease resistance protein winged helix" evidence="10">
    <location>
        <begin position="442"/>
        <end position="490"/>
    </location>
</feature>
<evidence type="ECO:0000259" key="9">
    <source>
        <dbReference type="Pfam" id="PF18052"/>
    </source>
</evidence>
<dbReference type="GO" id="GO:0043531">
    <property type="term" value="F:ADP binding"/>
    <property type="evidence" value="ECO:0007669"/>
    <property type="project" value="InterPro"/>
</dbReference>
<comment type="similarity">
    <text evidence="1">Belongs to the disease resistance NB-LRR family.</text>
</comment>
<feature type="domain" description="Disease resistance N-terminal" evidence="9">
    <location>
        <begin position="16"/>
        <end position="92"/>
    </location>
</feature>
<dbReference type="STRING" id="4572.M8A2L0"/>
<evidence type="ECO:0000259" key="10">
    <source>
        <dbReference type="Pfam" id="PF23559"/>
    </source>
</evidence>
<dbReference type="InterPro" id="IPR058922">
    <property type="entry name" value="WHD_DRP"/>
</dbReference>
<keyword evidence="7" id="KW-0175">Coiled coil</keyword>
<evidence type="ECO:0000256" key="5">
    <source>
        <dbReference type="ARBA" id="ARBA00022821"/>
    </source>
</evidence>
<dbReference type="EMBL" id="KD179801">
    <property type="protein sequence ID" value="EMS54649.1"/>
    <property type="molecule type" value="Genomic_DNA"/>
</dbReference>
<feature type="domain" description="R13L1/DRL21-like LRR repeat region" evidence="12">
    <location>
        <begin position="863"/>
        <end position="981"/>
    </location>
</feature>
<dbReference type="Gene3D" id="3.80.10.10">
    <property type="entry name" value="Ribonuclease Inhibitor"/>
    <property type="match status" value="2"/>
</dbReference>
<gene>
    <name evidence="13" type="ORF">TRIUR3_29709</name>
</gene>
<dbReference type="Gene3D" id="3.40.50.300">
    <property type="entry name" value="P-loop containing nucleotide triphosphate hydrolases"/>
    <property type="match status" value="1"/>
</dbReference>
<dbReference type="Pfam" id="PF23559">
    <property type="entry name" value="WHD_DRP"/>
    <property type="match status" value="1"/>
</dbReference>
<dbReference type="PRINTS" id="PR00364">
    <property type="entry name" value="DISEASERSIST"/>
</dbReference>
<dbReference type="InterPro" id="IPR041118">
    <property type="entry name" value="Rx_N"/>
</dbReference>
<dbReference type="PANTHER" id="PTHR36766">
    <property type="entry name" value="PLANT BROAD-SPECTRUM MILDEW RESISTANCE PROTEIN RPW8"/>
    <property type="match status" value="1"/>
</dbReference>
<keyword evidence="2" id="KW-0433">Leucine-rich repeat</keyword>